<reference evidence="1" key="1">
    <citation type="submission" date="2013-08" db="EMBL/GenBank/DDBJ databases">
        <authorList>
            <person name="Mendez C."/>
            <person name="Richter M."/>
            <person name="Ferrer M."/>
            <person name="Sanchez J."/>
        </authorList>
    </citation>
    <scope>NUCLEOTIDE SEQUENCE</scope>
</reference>
<dbReference type="SUPFAM" id="SSF51658">
    <property type="entry name" value="Xylose isomerase-like"/>
    <property type="match status" value="1"/>
</dbReference>
<accession>T1BED4</accession>
<dbReference type="Gene3D" id="3.20.20.150">
    <property type="entry name" value="Divalent-metal-dependent TIM barrel enzymes"/>
    <property type="match status" value="1"/>
</dbReference>
<dbReference type="InterPro" id="IPR036237">
    <property type="entry name" value="Xyl_isomerase-like_sf"/>
</dbReference>
<reference evidence="1" key="2">
    <citation type="journal article" date="2014" name="ISME J.">
        <title>Microbial stratification in low pH oxic and suboxic macroscopic growths along an acid mine drainage.</title>
        <authorList>
            <person name="Mendez-Garcia C."/>
            <person name="Mesa V."/>
            <person name="Sprenger R.R."/>
            <person name="Richter M."/>
            <person name="Diez M.S."/>
            <person name="Solano J."/>
            <person name="Bargiela R."/>
            <person name="Golyshina O.V."/>
            <person name="Manteca A."/>
            <person name="Ramos J.L."/>
            <person name="Gallego J.R."/>
            <person name="Llorente I."/>
            <person name="Martins Dos Santos V.A."/>
            <person name="Jensen O.N."/>
            <person name="Pelaez A.I."/>
            <person name="Sanchez J."/>
            <person name="Ferrer M."/>
        </authorList>
    </citation>
    <scope>NUCLEOTIDE SEQUENCE</scope>
</reference>
<name>T1BED4_9ZZZZ</name>
<keyword evidence="1" id="KW-0413">Isomerase</keyword>
<sequence>MDYNVIGEKVALGIMQGRLSVPHEGRIQCFPRNTWTQEFALAAKLRLDAIEWIYDVFGDGANPIETDNGINQMKALSADHGIAVNSICADWFMEEPLVGVSHAESKAAFERLDWLLGRARLLRIGRVVLPFVDSSALKSDCLINEV</sequence>
<feature type="non-terminal residue" evidence="1">
    <location>
        <position position="146"/>
    </location>
</feature>
<dbReference type="GO" id="GO:0016853">
    <property type="term" value="F:isomerase activity"/>
    <property type="evidence" value="ECO:0007669"/>
    <property type="project" value="UniProtKB-KW"/>
</dbReference>
<gene>
    <name evidence="1" type="ORF">B1A_07447</name>
</gene>
<evidence type="ECO:0000313" key="1">
    <source>
        <dbReference type="EMBL" id="EQD68187.1"/>
    </source>
</evidence>
<comment type="caution">
    <text evidence="1">The sequence shown here is derived from an EMBL/GenBank/DDBJ whole genome shotgun (WGS) entry which is preliminary data.</text>
</comment>
<dbReference type="AlphaFoldDB" id="T1BED4"/>
<organism evidence="1">
    <name type="scientific">mine drainage metagenome</name>
    <dbReference type="NCBI Taxonomy" id="410659"/>
    <lineage>
        <taxon>unclassified sequences</taxon>
        <taxon>metagenomes</taxon>
        <taxon>ecological metagenomes</taxon>
    </lineage>
</organism>
<proteinExistence type="predicted"/>
<dbReference type="EMBL" id="AUZX01005365">
    <property type="protein sequence ID" value="EQD68187.1"/>
    <property type="molecule type" value="Genomic_DNA"/>
</dbReference>
<protein>
    <submittedName>
        <fullName evidence="1">Xylose isomerase domain-containing protein</fullName>
    </submittedName>
</protein>